<comment type="caution">
    <text evidence="1">The sequence shown here is derived from an EMBL/GenBank/DDBJ whole genome shotgun (WGS) entry which is preliminary data.</text>
</comment>
<dbReference type="Proteomes" id="UP001151532">
    <property type="component" value="Chromosome 5"/>
</dbReference>
<name>A0A9Q0WW32_SALPP</name>
<dbReference type="AlphaFoldDB" id="A0A9Q0WW32"/>
<dbReference type="OrthoDB" id="411211at2759"/>
<reference evidence="1" key="1">
    <citation type="submission" date="2022-11" db="EMBL/GenBank/DDBJ databases">
        <authorList>
            <person name="Hyden B.L."/>
            <person name="Feng K."/>
            <person name="Yates T."/>
            <person name="Jawdy S."/>
            <person name="Smart L.B."/>
            <person name="Muchero W."/>
        </authorList>
    </citation>
    <scope>NUCLEOTIDE SEQUENCE</scope>
    <source>
        <tissue evidence="1">Shoot tip</tissue>
    </source>
</reference>
<organism evidence="1 2">
    <name type="scientific">Salix purpurea</name>
    <name type="common">Purple osier willow</name>
    <dbReference type="NCBI Taxonomy" id="77065"/>
    <lineage>
        <taxon>Eukaryota</taxon>
        <taxon>Viridiplantae</taxon>
        <taxon>Streptophyta</taxon>
        <taxon>Embryophyta</taxon>
        <taxon>Tracheophyta</taxon>
        <taxon>Spermatophyta</taxon>
        <taxon>Magnoliopsida</taxon>
        <taxon>eudicotyledons</taxon>
        <taxon>Gunneridae</taxon>
        <taxon>Pentapetalae</taxon>
        <taxon>rosids</taxon>
        <taxon>fabids</taxon>
        <taxon>Malpighiales</taxon>
        <taxon>Salicaceae</taxon>
        <taxon>Saliceae</taxon>
        <taxon>Salix</taxon>
    </lineage>
</organism>
<dbReference type="EMBL" id="JAPFFK010000002">
    <property type="protein sequence ID" value="KAJ6774602.1"/>
    <property type="molecule type" value="Genomic_DNA"/>
</dbReference>
<keyword evidence="2" id="KW-1185">Reference proteome</keyword>
<sequence length="53" mass="6003">MRFLDLHFLGFTTKIEACTLCCFMLVSQGLSFAFPIPSQYTDCCHGREAELPL</sequence>
<proteinExistence type="predicted"/>
<evidence type="ECO:0000313" key="1">
    <source>
        <dbReference type="EMBL" id="KAJ6774602.1"/>
    </source>
</evidence>
<gene>
    <name evidence="1" type="ORF">OIU79_017902</name>
</gene>
<accession>A0A9Q0WW32</accession>
<protein>
    <submittedName>
        <fullName evidence="1">Uncharacterized protein</fullName>
    </submittedName>
</protein>
<reference evidence="1" key="2">
    <citation type="journal article" date="2023" name="Int. J. Mol. Sci.">
        <title>De Novo Assembly and Annotation of 11 Diverse Shrub Willow (Salix) Genomes Reveals Novel Gene Organization in Sex-Linked Regions.</title>
        <authorList>
            <person name="Hyden B."/>
            <person name="Feng K."/>
            <person name="Yates T.B."/>
            <person name="Jawdy S."/>
            <person name="Cereghino C."/>
            <person name="Smart L.B."/>
            <person name="Muchero W."/>
        </authorList>
    </citation>
    <scope>NUCLEOTIDE SEQUENCE</scope>
    <source>
        <tissue evidence="1">Shoot tip</tissue>
    </source>
</reference>
<feature type="non-terminal residue" evidence="1">
    <location>
        <position position="53"/>
    </location>
</feature>
<evidence type="ECO:0000313" key="2">
    <source>
        <dbReference type="Proteomes" id="UP001151532"/>
    </source>
</evidence>